<gene>
    <name evidence="3" type="ORF">H6A34_04510</name>
</gene>
<evidence type="ECO:0000313" key="3">
    <source>
        <dbReference type="EMBL" id="MBM6673137.1"/>
    </source>
</evidence>
<comment type="caution">
    <text evidence="3">The sequence shown here is derived from an EMBL/GenBank/DDBJ whole genome shotgun (WGS) entry which is preliminary data.</text>
</comment>
<evidence type="ECO:0000259" key="2">
    <source>
        <dbReference type="Pfam" id="PF00156"/>
    </source>
</evidence>
<dbReference type="CDD" id="cd06223">
    <property type="entry name" value="PRTases_typeI"/>
    <property type="match status" value="1"/>
</dbReference>
<comment type="similarity">
    <text evidence="1">Belongs to the ComF/GntX family.</text>
</comment>
<proteinExistence type="inferred from homology"/>
<dbReference type="Proteomes" id="UP000706891">
    <property type="component" value="Unassembled WGS sequence"/>
</dbReference>
<dbReference type="AlphaFoldDB" id="A0A939B721"/>
<feature type="domain" description="Phosphoribosyltransferase" evidence="2">
    <location>
        <begin position="175"/>
        <end position="224"/>
    </location>
</feature>
<dbReference type="Gene3D" id="3.40.50.2020">
    <property type="match status" value="1"/>
</dbReference>
<sequence length="233" mass="26200">MGLFAEIVVKLFNLVSPRQCVMCGCRLAAGENVICTACNFDLPRTGYSANPYDNEMARLFWWRIHIERAAALFFYRAHSDSSKIIYSLKYLGHPEVGEQMGRMVAEEFMPDGFFNGIDAILPIPLARKRQLSRGYNQSMEIARGVSEITHLPVIKNAVKRKSFSASQTHLNRWQRNDNVKDVFILKNNKPLEGKHILIIDDVVTTGATIISCANELNKGGAEKFSVLSLGFTK</sequence>
<protein>
    <submittedName>
        <fullName evidence="3">ComF family protein</fullName>
    </submittedName>
</protein>
<dbReference type="RefSeq" id="WP_205103737.1">
    <property type="nucleotide sequence ID" value="NZ_JACJJG010000014.1"/>
</dbReference>
<dbReference type="InterPro" id="IPR051910">
    <property type="entry name" value="ComF/GntX_DNA_util-trans"/>
</dbReference>
<dbReference type="SUPFAM" id="SSF53271">
    <property type="entry name" value="PRTase-like"/>
    <property type="match status" value="1"/>
</dbReference>
<organism evidence="3 4">
    <name type="scientific">Marseilla massiliensis</name>
    <dbReference type="NCBI Taxonomy" id="1841864"/>
    <lineage>
        <taxon>Bacteria</taxon>
        <taxon>Pseudomonadati</taxon>
        <taxon>Bacteroidota</taxon>
        <taxon>Bacteroidia</taxon>
        <taxon>Bacteroidales</taxon>
        <taxon>Prevotellaceae</taxon>
        <taxon>Marseilla</taxon>
    </lineage>
</organism>
<accession>A0A939B721</accession>
<dbReference type="Pfam" id="PF00156">
    <property type="entry name" value="Pribosyltran"/>
    <property type="match status" value="1"/>
</dbReference>
<dbReference type="PANTHER" id="PTHR47505">
    <property type="entry name" value="DNA UTILIZATION PROTEIN YHGH"/>
    <property type="match status" value="1"/>
</dbReference>
<reference evidence="3" key="1">
    <citation type="submission" date="2020-08" db="EMBL/GenBank/DDBJ databases">
        <authorList>
            <person name="Cejkova D."/>
            <person name="Kubasova T."/>
            <person name="Jahodarova E."/>
            <person name="Rychlik I."/>
        </authorList>
    </citation>
    <scope>NUCLEOTIDE SEQUENCE</scope>
    <source>
        <strain evidence="3">An824</strain>
    </source>
</reference>
<name>A0A939B721_9BACT</name>
<dbReference type="InterPro" id="IPR000836">
    <property type="entry name" value="PRTase_dom"/>
</dbReference>
<evidence type="ECO:0000313" key="4">
    <source>
        <dbReference type="Proteomes" id="UP000706891"/>
    </source>
</evidence>
<reference evidence="3" key="2">
    <citation type="journal article" date="2021" name="Sci. Rep.">
        <title>The distribution of antibiotic resistance genes in chicken gut microbiota commensals.</title>
        <authorList>
            <person name="Juricova H."/>
            <person name="Matiasovicova J."/>
            <person name="Kubasova T."/>
            <person name="Cejkova D."/>
            <person name="Rychlik I."/>
        </authorList>
    </citation>
    <scope>NUCLEOTIDE SEQUENCE</scope>
    <source>
        <strain evidence="3">An824</strain>
    </source>
</reference>
<evidence type="ECO:0000256" key="1">
    <source>
        <dbReference type="ARBA" id="ARBA00008007"/>
    </source>
</evidence>
<dbReference type="PANTHER" id="PTHR47505:SF1">
    <property type="entry name" value="DNA UTILIZATION PROTEIN YHGH"/>
    <property type="match status" value="1"/>
</dbReference>
<keyword evidence="4" id="KW-1185">Reference proteome</keyword>
<dbReference type="EMBL" id="JACJJG010000014">
    <property type="protein sequence ID" value="MBM6673137.1"/>
    <property type="molecule type" value="Genomic_DNA"/>
</dbReference>
<dbReference type="InterPro" id="IPR029057">
    <property type="entry name" value="PRTase-like"/>
</dbReference>